<evidence type="ECO:0000313" key="7">
    <source>
        <dbReference type="EMBL" id="GFR75894.1"/>
    </source>
</evidence>
<feature type="domain" description="Amino acid transporter transmembrane" evidence="6">
    <location>
        <begin position="1"/>
        <end position="53"/>
    </location>
</feature>
<dbReference type="AlphaFoldDB" id="A0AAV4FSB3"/>
<evidence type="ECO:0000313" key="8">
    <source>
        <dbReference type="Proteomes" id="UP000762676"/>
    </source>
</evidence>
<evidence type="ECO:0000256" key="3">
    <source>
        <dbReference type="ARBA" id="ARBA00022989"/>
    </source>
</evidence>
<evidence type="ECO:0000259" key="6">
    <source>
        <dbReference type="Pfam" id="PF01490"/>
    </source>
</evidence>
<dbReference type="EMBL" id="BMAT01004567">
    <property type="protein sequence ID" value="GFR75894.1"/>
    <property type="molecule type" value="Genomic_DNA"/>
</dbReference>
<organism evidence="7 8">
    <name type="scientific">Elysia marginata</name>
    <dbReference type="NCBI Taxonomy" id="1093978"/>
    <lineage>
        <taxon>Eukaryota</taxon>
        <taxon>Metazoa</taxon>
        <taxon>Spiralia</taxon>
        <taxon>Lophotrochozoa</taxon>
        <taxon>Mollusca</taxon>
        <taxon>Gastropoda</taxon>
        <taxon>Heterobranchia</taxon>
        <taxon>Euthyneura</taxon>
        <taxon>Panpulmonata</taxon>
        <taxon>Sacoglossa</taxon>
        <taxon>Placobranchoidea</taxon>
        <taxon>Plakobranchidae</taxon>
        <taxon>Elysia</taxon>
    </lineage>
</organism>
<dbReference type="Pfam" id="PF01490">
    <property type="entry name" value="Aa_trans"/>
    <property type="match status" value="1"/>
</dbReference>
<dbReference type="GO" id="GO:0016020">
    <property type="term" value="C:membrane"/>
    <property type="evidence" value="ECO:0007669"/>
    <property type="project" value="UniProtKB-SubCell"/>
</dbReference>
<evidence type="ECO:0000256" key="5">
    <source>
        <dbReference type="SAM" id="Phobius"/>
    </source>
</evidence>
<reference evidence="7 8" key="1">
    <citation type="journal article" date="2021" name="Elife">
        <title>Chloroplast acquisition without the gene transfer in kleptoplastic sea slugs, Plakobranchus ocellatus.</title>
        <authorList>
            <person name="Maeda T."/>
            <person name="Takahashi S."/>
            <person name="Yoshida T."/>
            <person name="Shimamura S."/>
            <person name="Takaki Y."/>
            <person name="Nagai Y."/>
            <person name="Toyoda A."/>
            <person name="Suzuki Y."/>
            <person name="Arimoto A."/>
            <person name="Ishii H."/>
            <person name="Satoh N."/>
            <person name="Nishiyama T."/>
            <person name="Hasebe M."/>
            <person name="Maruyama T."/>
            <person name="Minagawa J."/>
            <person name="Obokata J."/>
            <person name="Shigenobu S."/>
        </authorList>
    </citation>
    <scope>NUCLEOTIDE SEQUENCE [LARGE SCALE GENOMIC DNA]</scope>
</reference>
<proteinExistence type="predicted"/>
<comment type="subcellular location">
    <subcellularLocation>
        <location evidence="1">Membrane</location>
    </subcellularLocation>
</comment>
<name>A0AAV4FSB3_9GAST</name>
<dbReference type="Proteomes" id="UP000762676">
    <property type="component" value="Unassembled WGS sequence"/>
</dbReference>
<evidence type="ECO:0000256" key="4">
    <source>
        <dbReference type="ARBA" id="ARBA00023136"/>
    </source>
</evidence>
<evidence type="ECO:0000256" key="1">
    <source>
        <dbReference type="ARBA" id="ARBA00004370"/>
    </source>
</evidence>
<sequence>MNLFKTLTGPSTVGMPRVIRNGGLLTGFVGFLFIGFLNAYCNITMVRCSRILGNREDVVSVRGGCGGKFCFPLGHASLAESGEIWQVRATSRIS</sequence>
<keyword evidence="8" id="KW-1185">Reference proteome</keyword>
<keyword evidence="3 5" id="KW-1133">Transmembrane helix</keyword>
<keyword evidence="2 5" id="KW-0812">Transmembrane</keyword>
<comment type="caution">
    <text evidence="7">The sequence shown here is derived from an EMBL/GenBank/DDBJ whole genome shotgun (WGS) entry which is preliminary data.</text>
</comment>
<gene>
    <name evidence="7" type="ORF">ElyMa_002198800</name>
</gene>
<accession>A0AAV4FSB3</accession>
<protein>
    <submittedName>
        <fullName evidence="7">Proton-coupled amino acid transporter 4</fullName>
    </submittedName>
</protein>
<keyword evidence="4 5" id="KW-0472">Membrane</keyword>
<feature type="transmembrane region" description="Helical" evidence="5">
    <location>
        <begin position="21"/>
        <end position="40"/>
    </location>
</feature>
<dbReference type="InterPro" id="IPR013057">
    <property type="entry name" value="AA_transpt_TM"/>
</dbReference>
<evidence type="ECO:0000256" key="2">
    <source>
        <dbReference type="ARBA" id="ARBA00022692"/>
    </source>
</evidence>